<keyword evidence="3" id="KW-1185">Reference proteome</keyword>
<dbReference type="PROSITE" id="PS51154">
    <property type="entry name" value="MACRO"/>
    <property type="match status" value="1"/>
</dbReference>
<dbReference type="Proteomes" id="UP000019426">
    <property type="component" value="Chromosome M2/40_rep1"/>
</dbReference>
<dbReference type="Gene3D" id="3.40.220.10">
    <property type="entry name" value="Leucine Aminopeptidase, subunit E, domain 1"/>
    <property type="match status" value="1"/>
</dbReference>
<dbReference type="Pfam" id="PF01661">
    <property type="entry name" value="Macro"/>
    <property type="match status" value="1"/>
</dbReference>
<dbReference type="PATRIC" id="fig|1216932.3.peg.1522"/>
<evidence type="ECO:0000259" key="1">
    <source>
        <dbReference type="PROSITE" id="PS51154"/>
    </source>
</evidence>
<evidence type="ECO:0000313" key="3">
    <source>
        <dbReference type="Proteomes" id="UP000019426"/>
    </source>
</evidence>
<evidence type="ECO:0000313" key="2">
    <source>
        <dbReference type="EMBL" id="CDM68688.1"/>
    </source>
</evidence>
<dbReference type="EMBL" id="HG917868">
    <property type="protein sequence ID" value="CDM68688.1"/>
    <property type="molecule type" value="Genomic_DNA"/>
</dbReference>
<name>W6RWD9_9CLOT</name>
<dbReference type="OrthoDB" id="6194521at2"/>
<dbReference type="PANTHER" id="PTHR11106:SF27">
    <property type="entry name" value="MACRO DOMAIN-CONTAINING PROTEIN"/>
    <property type="match status" value="1"/>
</dbReference>
<feature type="domain" description="Macro" evidence="1">
    <location>
        <begin position="1"/>
        <end position="172"/>
    </location>
</feature>
<dbReference type="SUPFAM" id="SSF52949">
    <property type="entry name" value="Macro domain-like"/>
    <property type="match status" value="1"/>
</dbReference>
<dbReference type="KEGG" id="clt:CM240_1530"/>
<sequence>MCHRIKLIKGDITKVSTEVIVNAANTSLIGTSGVASDIHKAGGIVIDQQCMDIRRRLGGCKTGEIVVTDAGNLDARYVIHTVGPVWKGGEKKEAELLYSCYINSLREAVRLECKKIAFPNISTGIYRYPKKEAAMIALKAVEEFLSENSTIEEVLFVAYDEENYEIYEELLK</sequence>
<reference evidence="2 3" key="1">
    <citation type="submission" date="2013-11" db="EMBL/GenBank/DDBJ databases">
        <title>Complete genome sequence of Clostridum sp. M2/40.</title>
        <authorList>
            <person name="Wibberg D."/>
            <person name="Puehler A."/>
            <person name="Schlueter A."/>
        </authorList>
    </citation>
    <scope>NUCLEOTIDE SEQUENCE [LARGE SCALE GENOMIC DNA]</scope>
    <source>
        <strain evidence="3">M2/40</strain>
    </source>
</reference>
<gene>
    <name evidence="2" type="ORF">CM240_1530</name>
</gene>
<dbReference type="InterPro" id="IPR002589">
    <property type="entry name" value="Macro_dom"/>
</dbReference>
<organism evidence="2 3">
    <name type="scientific">Clostridium bornimense</name>
    <dbReference type="NCBI Taxonomy" id="1216932"/>
    <lineage>
        <taxon>Bacteria</taxon>
        <taxon>Bacillati</taxon>
        <taxon>Bacillota</taxon>
        <taxon>Clostridia</taxon>
        <taxon>Eubacteriales</taxon>
        <taxon>Clostridiaceae</taxon>
        <taxon>Clostridium</taxon>
    </lineage>
</organism>
<dbReference type="SMART" id="SM00506">
    <property type="entry name" value="A1pp"/>
    <property type="match status" value="1"/>
</dbReference>
<dbReference type="PANTHER" id="PTHR11106">
    <property type="entry name" value="GANGLIOSIDE INDUCED DIFFERENTIATION ASSOCIATED PROTEIN 2-RELATED"/>
    <property type="match status" value="1"/>
</dbReference>
<protein>
    <submittedName>
        <fullName evidence="2">Appr-1-p processing domain protein</fullName>
    </submittedName>
</protein>
<dbReference type="STRING" id="1216932.CM240_1530"/>
<proteinExistence type="predicted"/>
<accession>W6RWD9</accession>
<dbReference type="RefSeq" id="WP_044037952.1">
    <property type="nucleotide sequence ID" value="NZ_HG917868.1"/>
</dbReference>
<dbReference type="CDD" id="cd02908">
    <property type="entry name" value="Macro_OAADPr_deacetylase"/>
    <property type="match status" value="1"/>
</dbReference>
<dbReference type="HOGENOM" id="CLU_046550_5_1_9"/>
<dbReference type="InterPro" id="IPR043472">
    <property type="entry name" value="Macro_dom-like"/>
</dbReference>
<dbReference type="eggNOG" id="COG2110">
    <property type="taxonomic scope" value="Bacteria"/>
</dbReference>
<dbReference type="AlphaFoldDB" id="W6RWD9"/>